<reference evidence="3" key="1">
    <citation type="submission" date="2022-12" db="EMBL/GenBank/DDBJ databases">
        <authorList>
            <person name="Petersen C."/>
        </authorList>
    </citation>
    <scope>NUCLEOTIDE SEQUENCE</scope>
    <source>
        <strain evidence="3">IBT 29677</strain>
    </source>
</reference>
<dbReference type="GeneID" id="81377879"/>
<evidence type="ECO:0008006" key="5">
    <source>
        <dbReference type="Google" id="ProtNLM"/>
    </source>
</evidence>
<dbReference type="AlphaFoldDB" id="A0A9W9S0H2"/>
<dbReference type="InterPro" id="IPR011990">
    <property type="entry name" value="TPR-like_helical_dom_sf"/>
</dbReference>
<keyword evidence="4" id="KW-1185">Reference proteome</keyword>
<evidence type="ECO:0000313" key="4">
    <source>
        <dbReference type="Proteomes" id="UP001147747"/>
    </source>
</evidence>
<proteinExistence type="predicted"/>
<evidence type="ECO:0000256" key="1">
    <source>
        <dbReference type="PROSITE-ProRule" id="PRU00708"/>
    </source>
</evidence>
<dbReference type="Proteomes" id="UP001147747">
    <property type="component" value="Unassembled WGS sequence"/>
</dbReference>
<dbReference type="OrthoDB" id="185373at2759"/>
<dbReference type="PROSITE" id="PS51375">
    <property type="entry name" value="PPR"/>
    <property type="match status" value="1"/>
</dbReference>
<evidence type="ECO:0000313" key="3">
    <source>
        <dbReference type="EMBL" id="KAJ5369650.1"/>
    </source>
</evidence>
<dbReference type="PANTHER" id="PTHR47938">
    <property type="entry name" value="RESPIRATORY COMPLEX I CHAPERONE (CIA84), PUTATIVE (AFU_ORTHOLOGUE AFUA_2G06020)-RELATED"/>
    <property type="match status" value="1"/>
</dbReference>
<protein>
    <recommendedName>
        <fullName evidence="5">Pentacotripeptide-repeat region of PRORP domain-containing protein</fullName>
    </recommendedName>
</protein>
<dbReference type="Pfam" id="PF13041">
    <property type="entry name" value="PPR_2"/>
    <property type="match status" value="1"/>
</dbReference>
<reference evidence="3" key="2">
    <citation type="journal article" date="2023" name="IMA Fungus">
        <title>Comparative genomic study of the Penicillium genus elucidates a diverse pangenome and 15 lateral gene transfer events.</title>
        <authorList>
            <person name="Petersen C."/>
            <person name="Sorensen T."/>
            <person name="Nielsen M.R."/>
            <person name="Sondergaard T.E."/>
            <person name="Sorensen J.L."/>
            <person name="Fitzpatrick D.A."/>
            <person name="Frisvad J.C."/>
            <person name="Nielsen K.L."/>
        </authorList>
    </citation>
    <scope>NUCLEOTIDE SEQUENCE</scope>
    <source>
        <strain evidence="3">IBT 29677</strain>
    </source>
</reference>
<dbReference type="InterPro" id="IPR002885">
    <property type="entry name" value="PPR_rpt"/>
</dbReference>
<sequence length="746" mass="85072">MLLCAQRLARSRAHGLLAPRLSGSPGCLHRGSQTSRIANIVHASTSAPLNQNSSLEFQKLATDQSQSNNYSPSHAITVLTGDGEVQNLGEAEATNTTTDQHDPDTHNPSSASRGPRRPGAWSISKKATRKILHSQGVSSKLAHSVTRRLNAQIRLRHKPLSSRELYLATVIQGNSLYSRELGLKQWRAAYKEIYLANRYEREIQNKSVLPALRDAGKEILEKIHTDCDGSFRETWNAMHRTEKASHWQRLAIWLLQHEPERLPDFLIVTTECKEKPNFTMVYDCLRYLDNFHYDTWLKDWQSGSHNYQSLVETCLDPRDWPLVSVTQKAPRLYIRRASHDGVLSALRIVKERSIRISAETALCFMWRFTELADVERALHALEFIPQKQDDGLTIDSDEVMRHCCKLLTLDTVHDGSAGRNFNILPRLLKMGVRPDRDMMNVVLSNAFKTGDPQLGNDILQFMKSHDHTFDAYTYTTLMKDAVSRGDRAKVDSLIHDIASKDELRENPYLASKIFHSHYIFTTKYMDADADPSRVFYAMLDLYNQLHDITPLKELLIIPPHYTPREGNPRGLRLCIQLVEDMLHSSSAKQENKTPYHVKPSMRTWTILLSAFIFNRQPRAADKIKEMMAKHNVKYNDVTWNVIINGYANAQNIPQTAASIKAMEQQGFSIDPYTMKSLRYLRDPERLWVAIDELDEAAPAHAQDTQPAKIETTPEHEPKPELSSEERLEKELDEGLGKLGGKMKPKL</sequence>
<feature type="region of interest" description="Disordered" evidence="2">
    <location>
        <begin position="698"/>
        <end position="746"/>
    </location>
</feature>
<feature type="repeat" description="PPR" evidence="1">
    <location>
        <begin position="635"/>
        <end position="669"/>
    </location>
</feature>
<dbReference type="EMBL" id="JAPZBU010000013">
    <property type="protein sequence ID" value="KAJ5369650.1"/>
    <property type="molecule type" value="Genomic_DNA"/>
</dbReference>
<feature type="compositionally biased region" description="Basic and acidic residues" evidence="2">
    <location>
        <begin position="711"/>
        <end position="735"/>
    </location>
</feature>
<organism evidence="3 4">
    <name type="scientific">Penicillium cosmopolitanum</name>
    <dbReference type="NCBI Taxonomy" id="1131564"/>
    <lineage>
        <taxon>Eukaryota</taxon>
        <taxon>Fungi</taxon>
        <taxon>Dikarya</taxon>
        <taxon>Ascomycota</taxon>
        <taxon>Pezizomycotina</taxon>
        <taxon>Eurotiomycetes</taxon>
        <taxon>Eurotiomycetidae</taxon>
        <taxon>Eurotiales</taxon>
        <taxon>Aspergillaceae</taxon>
        <taxon>Penicillium</taxon>
    </lineage>
</organism>
<dbReference type="GO" id="GO:0003729">
    <property type="term" value="F:mRNA binding"/>
    <property type="evidence" value="ECO:0007669"/>
    <property type="project" value="TreeGrafter"/>
</dbReference>
<gene>
    <name evidence="3" type="ORF">N7509_014262</name>
</gene>
<evidence type="ECO:0000256" key="2">
    <source>
        <dbReference type="SAM" id="MobiDB-lite"/>
    </source>
</evidence>
<comment type="caution">
    <text evidence="3">The sequence shown here is derived from an EMBL/GenBank/DDBJ whole genome shotgun (WGS) entry which is preliminary data.</text>
</comment>
<accession>A0A9W9S0H2</accession>
<feature type="region of interest" description="Disordered" evidence="2">
    <location>
        <begin position="94"/>
        <end position="123"/>
    </location>
</feature>
<dbReference type="PANTHER" id="PTHR47938:SF44">
    <property type="entry name" value="PENTATRICOPEPTIDE REPEAT PROTEIN (AFU_ORTHOLOGUE AFUA_1G09370)"/>
    <property type="match status" value="1"/>
</dbReference>
<dbReference type="Gene3D" id="1.25.40.10">
    <property type="entry name" value="Tetratricopeptide repeat domain"/>
    <property type="match status" value="2"/>
</dbReference>
<name>A0A9W9S0H2_9EURO</name>
<dbReference type="RefSeq" id="XP_056480888.1">
    <property type="nucleotide sequence ID" value="XM_056638899.1"/>
</dbReference>